<dbReference type="EMBL" id="JAUEPN010000003">
    <property type="protein sequence ID" value="KAK3297827.1"/>
    <property type="molecule type" value="Genomic_DNA"/>
</dbReference>
<keyword evidence="2" id="KW-1185">Reference proteome</keyword>
<sequence>MRPKATAGGLPVPRLAVESNLGMALWTDRYPSQFVADPASIGKSPRIVGQGLPSSAKFAKASMWRSGRFPIAFLFQSVLLLAASVPYMDLSDMWLWAHSREKGESSGLDSHAPLFDVRFLNSKLNLPCCGQRKTVPSVWVNQNRLMQIEYAPRR</sequence>
<dbReference type="Proteomes" id="UP001278766">
    <property type="component" value="Unassembled WGS sequence"/>
</dbReference>
<reference evidence="1" key="2">
    <citation type="submission" date="2023-06" db="EMBL/GenBank/DDBJ databases">
        <authorList>
            <consortium name="Lawrence Berkeley National Laboratory"/>
            <person name="Haridas S."/>
            <person name="Hensen N."/>
            <person name="Bonometti L."/>
            <person name="Westerberg I."/>
            <person name="Brannstrom I.O."/>
            <person name="Guillou S."/>
            <person name="Cros-Aarteil S."/>
            <person name="Calhoun S."/>
            <person name="Kuo A."/>
            <person name="Mondo S."/>
            <person name="Pangilinan J."/>
            <person name="Riley R."/>
            <person name="Labutti K."/>
            <person name="Andreopoulos B."/>
            <person name="Lipzen A."/>
            <person name="Chen C."/>
            <person name="Yanf M."/>
            <person name="Daum C."/>
            <person name="Ng V."/>
            <person name="Clum A."/>
            <person name="Steindorff A."/>
            <person name="Ohm R."/>
            <person name="Martin F."/>
            <person name="Silar P."/>
            <person name="Natvig D."/>
            <person name="Lalanne C."/>
            <person name="Gautier V."/>
            <person name="Ament-Velasquez S.L."/>
            <person name="Kruys A."/>
            <person name="Hutchinson M.I."/>
            <person name="Powell A.J."/>
            <person name="Barry K."/>
            <person name="Miller A.N."/>
            <person name="Grigoriev I.V."/>
            <person name="Debuchy R."/>
            <person name="Gladieux P."/>
            <person name="Thoren M.H."/>
            <person name="Johannesson H."/>
        </authorList>
    </citation>
    <scope>NUCLEOTIDE SEQUENCE</scope>
    <source>
        <strain evidence="1">CBS 168.71</strain>
    </source>
</reference>
<evidence type="ECO:0000313" key="2">
    <source>
        <dbReference type="Proteomes" id="UP001278766"/>
    </source>
</evidence>
<dbReference type="AlphaFoldDB" id="A0AAE0LUC4"/>
<gene>
    <name evidence="1" type="ORF">B0H64DRAFT_132353</name>
</gene>
<dbReference type="GeneID" id="87835091"/>
<organism evidence="1 2">
    <name type="scientific">Chaetomium fimeti</name>
    <dbReference type="NCBI Taxonomy" id="1854472"/>
    <lineage>
        <taxon>Eukaryota</taxon>
        <taxon>Fungi</taxon>
        <taxon>Dikarya</taxon>
        <taxon>Ascomycota</taxon>
        <taxon>Pezizomycotina</taxon>
        <taxon>Sordariomycetes</taxon>
        <taxon>Sordariomycetidae</taxon>
        <taxon>Sordariales</taxon>
        <taxon>Chaetomiaceae</taxon>
        <taxon>Chaetomium</taxon>
    </lineage>
</organism>
<accession>A0AAE0LUC4</accession>
<name>A0AAE0LUC4_9PEZI</name>
<protein>
    <submittedName>
        <fullName evidence="1">Uncharacterized protein</fullName>
    </submittedName>
</protein>
<proteinExistence type="predicted"/>
<dbReference type="RefSeq" id="XP_062661341.1">
    <property type="nucleotide sequence ID" value="XM_062798143.1"/>
</dbReference>
<comment type="caution">
    <text evidence="1">The sequence shown here is derived from an EMBL/GenBank/DDBJ whole genome shotgun (WGS) entry which is preliminary data.</text>
</comment>
<evidence type="ECO:0000313" key="1">
    <source>
        <dbReference type="EMBL" id="KAK3297827.1"/>
    </source>
</evidence>
<reference evidence="1" key="1">
    <citation type="journal article" date="2023" name="Mol. Phylogenet. Evol.">
        <title>Genome-scale phylogeny and comparative genomics of the fungal order Sordariales.</title>
        <authorList>
            <person name="Hensen N."/>
            <person name="Bonometti L."/>
            <person name="Westerberg I."/>
            <person name="Brannstrom I.O."/>
            <person name="Guillou S."/>
            <person name="Cros-Aarteil S."/>
            <person name="Calhoun S."/>
            <person name="Haridas S."/>
            <person name="Kuo A."/>
            <person name="Mondo S."/>
            <person name="Pangilinan J."/>
            <person name="Riley R."/>
            <person name="LaButti K."/>
            <person name="Andreopoulos B."/>
            <person name="Lipzen A."/>
            <person name="Chen C."/>
            <person name="Yan M."/>
            <person name="Daum C."/>
            <person name="Ng V."/>
            <person name="Clum A."/>
            <person name="Steindorff A."/>
            <person name="Ohm R.A."/>
            <person name="Martin F."/>
            <person name="Silar P."/>
            <person name="Natvig D.O."/>
            <person name="Lalanne C."/>
            <person name="Gautier V."/>
            <person name="Ament-Velasquez S.L."/>
            <person name="Kruys A."/>
            <person name="Hutchinson M.I."/>
            <person name="Powell A.J."/>
            <person name="Barry K."/>
            <person name="Miller A.N."/>
            <person name="Grigoriev I.V."/>
            <person name="Debuchy R."/>
            <person name="Gladieux P."/>
            <person name="Hiltunen Thoren M."/>
            <person name="Johannesson H."/>
        </authorList>
    </citation>
    <scope>NUCLEOTIDE SEQUENCE</scope>
    <source>
        <strain evidence="1">CBS 168.71</strain>
    </source>
</reference>